<dbReference type="KEGG" id="dci:113466914"/>
<dbReference type="GeneID" id="113466914"/>
<feature type="region of interest" description="Disordered" evidence="1">
    <location>
        <begin position="102"/>
        <end position="126"/>
    </location>
</feature>
<name>A0A3Q0IQC5_DIACI</name>
<feature type="region of interest" description="Disordered" evidence="1">
    <location>
        <begin position="338"/>
        <end position="389"/>
    </location>
</feature>
<dbReference type="RefSeq" id="XP_026678504.1">
    <property type="nucleotide sequence ID" value="XM_026822703.1"/>
</dbReference>
<protein>
    <submittedName>
        <fullName evidence="3">Uncharacterized protein LOC113466914</fullName>
    </submittedName>
</protein>
<reference evidence="3" key="1">
    <citation type="submission" date="2025-08" db="UniProtKB">
        <authorList>
            <consortium name="RefSeq"/>
        </authorList>
    </citation>
    <scope>IDENTIFICATION</scope>
</reference>
<proteinExistence type="predicted"/>
<gene>
    <name evidence="3" type="primary">LOC113466914</name>
</gene>
<accession>A0A3Q0IQC5</accession>
<evidence type="ECO:0000313" key="2">
    <source>
        <dbReference type="Proteomes" id="UP000079169"/>
    </source>
</evidence>
<sequence length="582" mass="65713">MAGDEKSNASSSGGCSGLEREDPRWNPKDGEKEGNLTNPLKRPFNNELVISEAFKRARLAFSFYQKSNENNDTKTTETSDIQMDMVSSTCKSAEEFILPDDITPEFPTRISPPRDEPRPVLPDNTIEDNDLICISDDDDEVMVLSEDEKTNVVQKVEKEDEEIKVVDAKLTNHWTVRSHHDAIIPVVSIYEVPVPWVLGATVSTIRSKVPANSADKLLPKSTNKSKPPPLVPVDTDKLLPKSTNKSKPPPTVPVDLNQSVSVHPAWMDASIQKRKNLFLKVLRTYAQQYHSPSNDNHFYRYYLEELMNQFQLPELRRLYIKTKMKLLKKSLNQELLDTFPPLPSPSLMAGDEKSNASSSGGCSGLEREDPRSNPKDGEKEGNLTNPLKRPFNNELVISEAFKRARLAFSFYQKSNENNDTKTTETSDIQMDMVSSTCKSAEEFILPDDITPEFPTRISPPRDEPRPVLPDNTIEDDLICISDDDDEVMVLSEDEKTNVVQKVEKEDEEIKVVDAKLTNHWTVRSHHDAIIPVVSIYEVPVPWVLGEPKCFKYDSERDTEPEPMGDSVLVKLVGDSVEMIKEV</sequence>
<keyword evidence="2" id="KW-1185">Reference proteome</keyword>
<feature type="region of interest" description="Disordered" evidence="1">
    <location>
        <begin position="1"/>
        <end position="43"/>
    </location>
</feature>
<dbReference type="Proteomes" id="UP000079169">
    <property type="component" value="Unplaced"/>
</dbReference>
<feature type="compositionally biased region" description="Basic and acidic residues" evidence="1">
    <location>
        <begin position="18"/>
        <end position="34"/>
    </location>
</feature>
<organism evidence="2 3">
    <name type="scientific">Diaphorina citri</name>
    <name type="common">Asian citrus psyllid</name>
    <dbReference type="NCBI Taxonomy" id="121845"/>
    <lineage>
        <taxon>Eukaryota</taxon>
        <taxon>Metazoa</taxon>
        <taxon>Ecdysozoa</taxon>
        <taxon>Arthropoda</taxon>
        <taxon>Hexapoda</taxon>
        <taxon>Insecta</taxon>
        <taxon>Pterygota</taxon>
        <taxon>Neoptera</taxon>
        <taxon>Paraneoptera</taxon>
        <taxon>Hemiptera</taxon>
        <taxon>Sternorrhyncha</taxon>
        <taxon>Psylloidea</taxon>
        <taxon>Psyllidae</taxon>
        <taxon>Diaphorininae</taxon>
        <taxon>Diaphorina</taxon>
    </lineage>
</organism>
<feature type="region of interest" description="Disordered" evidence="1">
    <location>
        <begin position="215"/>
        <end position="255"/>
    </location>
</feature>
<evidence type="ECO:0000256" key="1">
    <source>
        <dbReference type="SAM" id="MobiDB-lite"/>
    </source>
</evidence>
<evidence type="ECO:0000313" key="3">
    <source>
        <dbReference type="RefSeq" id="XP_026678504.1"/>
    </source>
</evidence>
<feature type="compositionally biased region" description="Basic and acidic residues" evidence="1">
    <location>
        <begin position="365"/>
        <end position="381"/>
    </location>
</feature>
<dbReference type="AlphaFoldDB" id="A0A3Q0IQC5"/>
<feature type="region of interest" description="Disordered" evidence="1">
    <location>
        <begin position="449"/>
        <end position="471"/>
    </location>
</feature>
<dbReference type="PaxDb" id="121845-A0A3Q0IQC5"/>